<evidence type="ECO:0000259" key="1">
    <source>
        <dbReference type="SMART" id="SM00481"/>
    </source>
</evidence>
<gene>
    <name evidence="2" type="ORF">EXD82_06915</name>
</gene>
<dbReference type="NCBIfam" id="NF006702">
    <property type="entry name" value="PRK09248.1"/>
    <property type="match status" value="1"/>
</dbReference>
<dbReference type="Proteomes" id="UP000317863">
    <property type="component" value="Unassembled WGS sequence"/>
</dbReference>
<evidence type="ECO:0000313" key="3">
    <source>
        <dbReference type="Proteomes" id="UP000317863"/>
    </source>
</evidence>
<dbReference type="InterPro" id="IPR016195">
    <property type="entry name" value="Pol/histidinol_Pase-like"/>
</dbReference>
<dbReference type="GO" id="GO:0042578">
    <property type="term" value="F:phosphoric ester hydrolase activity"/>
    <property type="evidence" value="ECO:0007669"/>
    <property type="project" value="TreeGrafter"/>
</dbReference>
<dbReference type="InterPro" id="IPR004013">
    <property type="entry name" value="PHP_dom"/>
</dbReference>
<dbReference type="SMART" id="SM00481">
    <property type="entry name" value="POLIIIAc"/>
    <property type="match status" value="1"/>
</dbReference>
<dbReference type="InterPro" id="IPR050243">
    <property type="entry name" value="PHP_phosphatase"/>
</dbReference>
<dbReference type="Pfam" id="PF02811">
    <property type="entry name" value="PHP"/>
    <property type="match status" value="1"/>
</dbReference>
<sequence length="236" mass="26599">MKPLIDLHTHTIVSGHAYSTLKENIEMAKKRGILIYGSSEHAKMMPGTTHEIYFTNFKVVPDEIDGVRILNGIEANIYNINGDIDVDEKLYQKLDYIIASLHSTTFEDQGIEKNTEAVINAIKNPNVKIIGHPDDDRYPLDIDKVAKAAYENKTALEMNNGSLNPKSTRKNGAANIEKMLEACKKYGTMVIMGTDSHICYEVGDFEASLKLLEKVDFPEEQIINFDTDRISYILEK</sequence>
<dbReference type="PANTHER" id="PTHR36928:SF1">
    <property type="entry name" value="PHOSPHATASE YCDX-RELATED"/>
    <property type="match status" value="1"/>
</dbReference>
<evidence type="ECO:0000313" key="2">
    <source>
        <dbReference type="EMBL" id="TQQ84367.1"/>
    </source>
</evidence>
<accession>A0A544QUL4</accession>
<comment type="caution">
    <text evidence="2">The sequence shown here is derived from an EMBL/GenBank/DDBJ whole genome shotgun (WGS) entry which is preliminary data.</text>
</comment>
<proteinExistence type="predicted"/>
<name>A0A544QUL4_9FIRM</name>
<dbReference type="CDD" id="cd07437">
    <property type="entry name" value="PHP_HisPPase_Ycdx_like"/>
    <property type="match status" value="1"/>
</dbReference>
<dbReference type="RefSeq" id="WP_142536186.1">
    <property type="nucleotide sequence ID" value="NZ_SGJB01000011.1"/>
</dbReference>
<feature type="domain" description="Polymerase/histidinol phosphatase N-terminal" evidence="1">
    <location>
        <begin position="5"/>
        <end position="79"/>
    </location>
</feature>
<organism evidence="2 3">
    <name type="scientific">Peptacetobacter hominis</name>
    <dbReference type="NCBI Taxonomy" id="2743610"/>
    <lineage>
        <taxon>Bacteria</taxon>
        <taxon>Bacillati</taxon>
        <taxon>Bacillota</taxon>
        <taxon>Clostridia</taxon>
        <taxon>Peptostreptococcales</taxon>
        <taxon>Peptostreptococcaceae</taxon>
        <taxon>Peptacetobacter</taxon>
    </lineage>
</organism>
<dbReference type="InterPro" id="IPR003141">
    <property type="entry name" value="Pol/His_phosphatase_N"/>
</dbReference>
<dbReference type="EMBL" id="SGJB01000011">
    <property type="protein sequence ID" value="TQQ84367.1"/>
    <property type="molecule type" value="Genomic_DNA"/>
</dbReference>
<dbReference type="GO" id="GO:0005829">
    <property type="term" value="C:cytosol"/>
    <property type="evidence" value="ECO:0007669"/>
    <property type="project" value="TreeGrafter"/>
</dbReference>
<dbReference type="PANTHER" id="PTHR36928">
    <property type="entry name" value="PHOSPHATASE YCDX-RELATED"/>
    <property type="match status" value="1"/>
</dbReference>
<dbReference type="GO" id="GO:0008270">
    <property type="term" value="F:zinc ion binding"/>
    <property type="evidence" value="ECO:0007669"/>
    <property type="project" value="TreeGrafter"/>
</dbReference>
<keyword evidence="3" id="KW-1185">Reference proteome</keyword>
<dbReference type="AlphaFoldDB" id="A0A544QUL4"/>
<dbReference type="Gene3D" id="3.20.20.140">
    <property type="entry name" value="Metal-dependent hydrolases"/>
    <property type="match status" value="1"/>
</dbReference>
<reference evidence="2 3" key="1">
    <citation type="submission" date="2019-02" db="EMBL/GenBank/DDBJ databases">
        <title>Peptostreptococcaceae bacterium ZHW00191 nov., a new bacterium isolated from the human gut.</title>
        <authorList>
            <person name="Zhou H.-W."/>
            <person name="Chen X.-J."/>
        </authorList>
    </citation>
    <scope>NUCLEOTIDE SEQUENCE [LARGE SCALE GENOMIC DNA]</scope>
    <source>
        <strain evidence="2 3">ZHW00191</strain>
    </source>
</reference>
<dbReference type="OrthoDB" id="9808747at2"/>
<protein>
    <submittedName>
        <fullName evidence="2">Phosphatase</fullName>
    </submittedName>
</protein>
<dbReference type="SUPFAM" id="SSF89550">
    <property type="entry name" value="PHP domain-like"/>
    <property type="match status" value="1"/>
</dbReference>